<feature type="transmembrane region" description="Helical" evidence="12">
    <location>
        <begin position="294"/>
        <end position="319"/>
    </location>
</feature>
<dbReference type="InterPro" id="IPR000644">
    <property type="entry name" value="CBS_dom"/>
</dbReference>
<proteinExistence type="inferred from homology"/>
<keyword evidence="3 12" id="KW-0813">Transport</keyword>
<comment type="subcellular location">
    <subcellularLocation>
        <location evidence="1 12">Membrane</location>
        <topology evidence="1 12">Multi-pass membrane protein</topology>
    </subcellularLocation>
</comment>
<dbReference type="PANTHER" id="PTHR43427:SF6">
    <property type="entry name" value="CHLORIDE CHANNEL PROTEIN CLC-E"/>
    <property type="match status" value="1"/>
</dbReference>
<keyword evidence="7 12" id="KW-0472">Membrane</keyword>
<dbReference type="InterPro" id="IPR046342">
    <property type="entry name" value="CBS_dom_sf"/>
</dbReference>
<gene>
    <name evidence="14" type="ORF">R1flu_018705</name>
</gene>
<evidence type="ECO:0000256" key="7">
    <source>
        <dbReference type="ARBA" id="ARBA00023136"/>
    </source>
</evidence>
<feature type="transmembrane region" description="Helical" evidence="12">
    <location>
        <begin position="473"/>
        <end position="496"/>
    </location>
</feature>
<dbReference type="InterPro" id="IPR050368">
    <property type="entry name" value="ClC-type_chloride_channel"/>
</dbReference>
<dbReference type="EMBL" id="JBHFFA010000001">
    <property type="protein sequence ID" value="KAL2650577.1"/>
    <property type="molecule type" value="Genomic_DNA"/>
</dbReference>
<evidence type="ECO:0000256" key="9">
    <source>
        <dbReference type="ARBA" id="ARBA00023214"/>
    </source>
</evidence>
<feature type="transmembrane region" description="Helical" evidence="12">
    <location>
        <begin position="393"/>
        <end position="417"/>
    </location>
</feature>
<evidence type="ECO:0000256" key="5">
    <source>
        <dbReference type="ARBA" id="ARBA00022989"/>
    </source>
</evidence>
<dbReference type="PROSITE" id="PS51371">
    <property type="entry name" value="CBS"/>
    <property type="match status" value="2"/>
</dbReference>
<keyword evidence="15" id="KW-1185">Reference proteome</keyword>
<dbReference type="GO" id="GO:0034707">
    <property type="term" value="C:chloride channel complex"/>
    <property type="evidence" value="ECO:0007669"/>
    <property type="project" value="UniProtKB-KW"/>
</dbReference>
<dbReference type="Gene3D" id="1.10.3080.10">
    <property type="entry name" value="Clc chloride channel"/>
    <property type="match status" value="1"/>
</dbReference>
<dbReference type="PANTHER" id="PTHR43427">
    <property type="entry name" value="CHLORIDE CHANNEL PROTEIN CLC-E"/>
    <property type="match status" value="1"/>
</dbReference>
<feature type="transmembrane region" description="Helical" evidence="12">
    <location>
        <begin position="582"/>
        <end position="604"/>
    </location>
</feature>
<dbReference type="AlphaFoldDB" id="A0ABD1ZGU0"/>
<feature type="transmembrane region" description="Helical" evidence="12">
    <location>
        <begin position="429"/>
        <end position="452"/>
    </location>
</feature>
<evidence type="ECO:0000313" key="14">
    <source>
        <dbReference type="EMBL" id="KAL2650577.1"/>
    </source>
</evidence>
<dbReference type="CDD" id="cd00400">
    <property type="entry name" value="Voltage_gated_ClC"/>
    <property type="match status" value="1"/>
</dbReference>
<accession>A0ABD1ZGU0</accession>
<feature type="domain" description="CBS" evidence="13">
    <location>
        <begin position="755"/>
        <end position="815"/>
    </location>
</feature>
<evidence type="ECO:0000256" key="6">
    <source>
        <dbReference type="ARBA" id="ARBA00023065"/>
    </source>
</evidence>
<keyword evidence="8" id="KW-0869">Chloride channel</keyword>
<evidence type="ECO:0000256" key="4">
    <source>
        <dbReference type="ARBA" id="ARBA00022692"/>
    </source>
</evidence>
<keyword evidence="6 12" id="KW-0406">Ion transport</keyword>
<evidence type="ECO:0000256" key="1">
    <source>
        <dbReference type="ARBA" id="ARBA00004141"/>
    </source>
</evidence>
<feature type="transmembrane region" description="Helical" evidence="12">
    <location>
        <begin position="654"/>
        <end position="671"/>
    </location>
</feature>
<feature type="transmembrane region" description="Helical" evidence="12">
    <location>
        <begin position="244"/>
        <end position="267"/>
    </location>
</feature>
<dbReference type="GO" id="GO:0005254">
    <property type="term" value="F:chloride channel activity"/>
    <property type="evidence" value="ECO:0007669"/>
    <property type="project" value="UniProtKB-UniRule"/>
</dbReference>
<keyword evidence="4 12" id="KW-0812">Transmembrane</keyword>
<dbReference type="Pfam" id="PF00571">
    <property type="entry name" value="CBS"/>
    <property type="match status" value="2"/>
</dbReference>
<dbReference type="Proteomes" id="UP001605036">
    <property type="component" value="Unassembled WGS sequence"/>
</dbReference>
<keyword evidence="11" id="KW-0129">CBS domain</keyword>
<evidence type="ECO:0000256" key="8">
    <source>
        <dbReference type="ARBA" id="ARBA00023173"/>
    </source>
</evidence>
<dbReference type="Gene3D" id="3.10.580.10">
    <property type="entry name" value="CBS-domain"/>
    <property type="match status" value="1"/>
</dbReference>
<reference evidence="14 15" key="1">
    <citation type="submission" date="2024-09" db="EMBL/GenBank/DDBJ databases">
        <title>Chromosome-scale assembly of Riccia fluitans.</title>
        <authorList>
            <person name="Paukszto L."/>
            <person name="Sawicki J."/>
            <person name="Karawczyk K."/>
            <person name="Piernik-Szablinska J."/>
            <person name="Szczecinska M."/>
            <person name="Mazdziarz M."/>
        </authorList>
    </citation>
    <scope>NUCLEOTIDE SEQUENCE [LARGE SCALE GENOMIC DNA]</scope>
    <source>
        <strain evidence="14">Rf_01</strain>
        <tissue evidence="14">Aerial parts of the thallus</tissue>
    </source>
</reference>
<evidence type="ECO:0000256" key="12">
    <source>
        <dbReference type="RuleBase" id="RU361221"/>
    </source>
</evidence>
<comment type="caution">
    <text evidence="14">The sequence shown here is derived from an EMBL/GenBank/DDBJ whole genome shotgun (WGS) entry which is preliminary data.</text>
</comment>
<dbReference type="SUPFAM" id="SSF81340">
    <property type="entry name" value="Clc chloride channel"/>
    <property type="match status" value="1"/>
</dbReference>
<comment type="caution">
    <text evidence="12">Lacks conserved residue(s) required for the propagation of feature annotation.</text>
</comment>
<evidence type="ECO:0000256" key="11">
    <source>
        <dbReference type="PROSITE-ProRule" id="PRU00703"/>
    </source>
</evidence>
<dbReference type="InterPro" id="IPR001807">
    <property type="entry name" value="ClC"/>
</dbReference>
<dbReference type="SUPFAM" id="SSF54631">
    <property type="entry name" value="CBS-domain pair"/>
    <property type="match status" value="1"/>
</dbReference>
<evidence type="ECO:0000256" key="2">
    <source>
        <dbReference type="ARBA" id="ARBA00009476"/>
    </source>
</evidence>
<dbReference type="SMART" id="SM00116">
    <property type="entry name" value="CBS"/>
    <property type="match status" value="2"/>
</dbReference>
<keyword evidence="5 12" id="KW-1133">Transmembrane helix</keyword>
<feature type="transmembrane region" description="Helical" evidence="12">
    <location>
        <begin position="624"/>
        <end position="648"/>
    </location>
</feature>
<dbReference type="InterPro" id="IPR014743">
    <property type="entry name" value="Cl-channel_core"/>
</dbReference>
<sequence>MQSARLQVCAVSSADSSPTRSHFQNSGISTSSWSLSGIGEPDCEPRHCILGILGSRISDTVRIRRVNKLTGTENFNARLSATKTRTGIECCKYFIRPNFRTKKRFKIADSFPGCQGIKSLSLRNGCGIQARSSSSRKEGSGVGRQGVSVVCRKIMANGVTPWKKAQNRTDSAYWHTVKSRPIVGAVADETANLRNEEGEEKDTGNGAIQEVTEDKNLENKVSNRSSLGSFAATAIQESLPPEGFAVLMSCAVGLMTGAGVVAFNLGVHEIHDIVFKGIPGSGAPWLRNQPLEKVWQQIVFVPVGGGVIVGLLNTVRFALGETKKEKSGSREISSFWTSVKAIGRQLLKTLGAAVTLGTGNSLGPEGPSVEIGASIASGFGTLLRNSRERKLSLVASGSAAGISSGFNAAVAGCFFAVESVLRQASVDSAPSLTTAMVLLGSVLASVVSQAGLGSDPAFRIPPYDFRSPTELPLYLLLGVLCGLVSVTLTKGSAYATTWFEWLQKTTGLPPGFLPPLGGLCVGLVSLQYPEVLYWGFANVDVLLESQFPWVKGPSAMLLLQLVGAKVVATSICRGSGLVGGVYAPSLFIGAALGSAYGKLAAYALTHADPRLHLDSLDVAAPQAYALVGMAAMLAGVCQVPLTAVLLLFELTRDYRIILPLMAAVGLSSWVASTFQRKKPREVQVSLPSSSDRTVALTDGGQSAQSDILEGENKESEQKYVAQAQELCDLEDSLCLTNLEVNEERLVNEIPVSVAMRTRYAHLTGNTSVQEATRVMLVEKEWCVLVLNEGNTLEGVLTLVDIQQEAEKAKRKGLEEEFFQRSIGGLWKSVAGGQAKVVTVYPDMSLSDAQRKMAGRGLRQLPVVARKSETQGKEMGFQVVGLLDRESIKLACRVEATRRILGLPAVTLRK</sequence>
<organism evidence="14 15">
    <name type="scientific">Riccia fluitans</name>
    <dbReference type="NCBI Taxonomy" id="41844"/>
    <lineage>
        <taxon>Eukaryota</taxon>
        <taxon>Viridiplantae</taxon>
        <taxon>Streptophyta</taxon>
        <taxon>Embryophyta</taxon>
        <taxon>Marchantiophyta</taxon>
        <taxon>Marchantiopsida</taxon>
        <taxon>Marchantiidae</taxon>
        <taxon>Marchantiales</taxon>
        <taxon>Ricciaceae</taxon>
        <taxon>Riccia</taxon>
    </lineage>
</organism>
<comment type="similarity">
    <text evidence="2 12">Belongs to the chloride channel (TC 2.A.49) family.</text>
</comment>
<feature type="domain" description="CBS" evidence="13">
    <location>
        <begin position="832"/>
        <end position="899"/>
    </location>
</feature>
<keyword evidence="10" id="KW-0407">Ion channel</keyword>
<keyword evidence="9 12" id="KW-0868">Chloride</keyword>
<feature type="transmembrane region" description="Helical" evidence="12">
    <location>
        <begin position="516"/>
        <end position="536"/>
    </location>
</feature>
<dbReference type="PRINTS" id="PR00762">
    <property type="entry name" value="CLCHANNEL"/>
</dbReference>
<evidence type="ECO:0000256" key="3">
    <source>
        <dbReference type="ARBA" id="ARBA00022448"/>
    </source>
</evidence>
<evidence type="ECO:0000256" key="10">
    <source>
        <dbReference type="ARBA" id="ARBA00023303"/>
    </source>
</evidence>
<evidence type="ECO:0000259" key="13">
    <source>
        <dbReference type="PROSITE" id="PS51371"/>
    </source>
</evidence>
<protein>
    <recommendedName>
        <fullName evidence="12">Chloride channel protein</fullName>
    </recommendedName>
</protein>
<dbReference type="Pfam" id="PF00654">
    <property type="entry name" value="Voltage_CLC"/>
    <property type="match status" value="1"/>
</dbReference>
<name>A0ABD1ZGU0_9MARC</name>
<evidence type="ECO:0000313" key="15">
    <source>
        <dbReference type="Proteomes" id="UP001605036"/>
    </source>
</evidence>